<dbReference type="InterPro" id="IPR012349">
    <property type="entry name" value="Split_barrel_FMN-bd"/>
</dbReference>
<dbReference type="Pfam" id="PF01613">
    <property type="entry name" value="Flavin_Reduct"/>
    <property type="match status" value="1"/>
</dbReference>
<evidence type="ECO:0000259" key="2">
    <source>
        <dbReference type="Pfam" id="PF01613"/>
    </source>
</evidence>
<gene>
    <name evidence="3" type="ORF">HW270_02210</name>
</gene>
<accession>A0A7Y9B091</accession>
<comment type="similarity">
    <text evidence="1">Belongs to the flavoredoxin family.</text>
</comment>
<dbReference type="Proteomes" id="UP000526307">
    <property type="component" value="Unassembled WGS sequence"/>
</dbReference>
<dbReference type="EMBL" id="JABXYR010000001">
    <property type="protein sequence ID" value="NWO22894.1"/>
    <property type="molecule type" value="Genomic_DNA"/>
</dbReference>
<dbReference type="Gene3D" id="2.30.110.10">
    <property type="entry name" value="Electron Transport, Fmn-binding Protein, Chain A"/>
    <property type="match status" value="1"/>
</dbReference>
<dbReference type="InterPro" id="IPR052174">
    <property type="entry name" value="Flavoredoxin"/>
</dbReference>
<evidence type="ECO:0000313" key="4">
    <source>
        <dbReference type="Proteomes" id="UP000526307"/>
    </source>
</evidence>
<dbReference type="GO" id="GO:0016646">
    <property type="term" value="F:oxidoreductase activity, acting on the CH-NH group of donors, NAD or NADP as acceptor"/>
    <property type="evidence" value="ECO:0007669"/>
    <property type="project" value="UniProtKB-ARBA"/>
</dbReference>
<dbReference type="SUPFAM" id="SSF50475">
    <property type="entry name" value="FMN-binding split barrel"/>
    <property type="match status" value="1"/>
</dbReference>
<keyword evidence="4" id="KW-1185">Reference proteome</keyword>
<proteinExistence type="inferred from homology"/>
<evidence type="ECO:0000256" key="1">
    <source>
        <dbReference type="ARBA" id="ARBA00038054"/>
    </source>
</evidence>
<comment type="caution">
    <text evidence="3">The sequence shown here is derived from an EMBL/GenBank/DDBJ whole genome shotgun (WGS) entry which is preliminary data.</text>
</comment>
<dbReference type="RefSeq" id="WP_178978198.1">
    <property type="nucleotide sequence ID" value="NZ_JABXYR010000001.1"/>
</dbReference>
<protein>
    <submittedName>
        <fullName evidence="3">Flavin reductase</fullName>
    </submittedName>
</protein>
<dbReference type="PANTHER" id="PTHR43567:SF5">
    <property type="entry name" value="HYPOTHETICAL CYTOSOLIC PROTEIN"/>
    <property type="match status" value="1"/>
</dbReference>
<name>A0A7Y9B091_9FIRM</name>
<feature type="domain" description="Flavin reductase like" evidence="2">
    <location>
        <begin position="16"/>
        <end position="174"/>
    </location>
</feature>
<dbReference type="PANTHER" id="PTHR43567">
    <property type="entry name" value="FLAVOREDOXIN-RELATED-RELATED"/>
    <property type="match status" value="1"/>
</dbReference>
<organism evidence="3 4">
    <name type="scientific">Mogibacterium timidum</name>
    <dbReference type="NCBI Taxonomy" id="35519"/>
    <lineage>
        <taxon>Bacteria</taxon>
        <taxon>Bacillati</taxon>
        <taxon>Bacillota</taxon>
        <taxon>Clostridia</taxon>
        <taxon>Peptostreptococcales</taxon>
        <taxon>Anaerovoracaceae</taxon>
        <taxon>Mogibacterium</taxon>
    </lineage>
</organism>
<reference evidence="3 4" key="1">
    <citation type="submission" date="2020-06" db="EMBL/GenBank/DDBJ databases">
        <title>Mogibacterium timidum strain W9173 genomic sequence.</title>
        <authorList>
            <person name="Wade W.G."/>
            <person name="Johnston C.D."/>
            <person name="Chen T."/>
            <person name="Dewhirst F.E."/>
        </authorList>
    </citation>
    <scope>NUCLEOTIDE SEQUENCE [LARGE SCALE GENOMIC DNA]</scope>
    <source>
        <strain evidence="3 4">W9173</strain>
    </source>
</reference>
<sequence>MSSFEEKDYKIFELFEKQWAVVTAGNMEHFNSCTVNWGSMGTLWTRPGKNGSVITVYLYPTRYTREILTASEIFTVSFFPPTCKRALGILGSRSGRDGNKVEASGLTPVPVGDSVGYQEASMTFLCRKIYQHQLAKEDIAHDVREYYKTNSKVYPVDENGEWQPHWVFVGEIVEQI</sequence>
<dbReference type="GO" id="GO:0010181">
    <property type="term" value="F:FMN binding"/>
    <property type="evidence" value="ECO:0007669"/>
    <property type="project" value="InterPro"/>
</dbReference>
<evidence type="ECO:0000313" key="3">
    <source>
        <dbReference type="EMBL" id="NWO22894.1"/>
    </source>
</evidence>
<dbReference type="AlphaFoldDB" id="A0A7Y9B091"/>
<dbReference type="InterPro" id="IPR002563">
    <property type="entry name" value="Flavin_Rdtase-like_dom"/>
</dbReference>